<keyword evidence="6" id="KW-1185">Reference proteome</keyword>
<dbReference type="PRINTS" id="PR00107">
    <property type="entry name" value="PHOSPHOCPHPR"/>
</dbReference>
<dbReference type="NCBIfam" id="TIGR01003">
    <property type="entry name" value="PTS_HPr_family"/>
    <property type="match status" value="1"/>
</dbReference>
<accession>A0ABZ3ETW1</accession>
<reference evidence="5 6" key="1">
    <citation type="submission" date="2024-02" db="EMBL/GenBank/DDBJ databases">
        <title>Bacterial strain from lacustrine sediment.</title>
        <authorList>
            <person name="Petit C."/>
            <person name="Fadhlaoui K."/>
        </authorList>
    </citation>
    <scope>NUCLEOTIDE SEQUENCE [LARGE SCALE GENOMIC DNA]</scope>
    <source>
        <strain evidence="5 6">IPX-CK</strain>
    </source>
</reference>
<protein>
    <submittedName>
        <fullName evidence="5">HPr family phosphocarrier protein</fullName>
    </submittedName>
</protein>
<evidence type="ECO:0000256" key="1">
    <source>
        <dbReference type="ARBA" id="ARBA00004496"/>
    </source>
</evidence>
<feature type="domain" description="HPr" evidence="4">
    <location>
        <begin position="4"/>
        <end position="88"/>
    </location>
</feature>
<gene>
    <name evidence="5" type="ORF">V6984_14770</name>
</gene>
<name>A0ABZ3ETW1_9FIRM</name>
<dbReference type="PANTHER" id="PTHR33705">
    <property type="entry name" value="PHOSPHOCARRIER PROTEIN HPR"/>
    <property type="match status" value="1"/>
</dbReference>
<evidence type="ECO:0000313" key="5">
    <source>
        <dbReference type="EMBL" id="XAH72766.1"/>
    </source>
</evidence>
<dbReference type="InterPro" id="IPR035895">
    <property type="entry name" value="HPr-like_sf"/>
</dbReference>
<organism evidence="5 6">
    <name type="scientific">Kineothrix sedimenti</name>
    <dbReference type="NCBI Taxonomy" id="3123317"/>
    <lineage>
        <taxon>Bacteria</taxon>
        <taxon>Bacillati</taxon>
        <taxon>Bacillota</taxon>
        <taxon>Clostridia</taxon>
        <taxon>Lachnospirales</taxon>
        <taxon>Lachnospiraceae</taxon>
        <taxon>Kineothrix</taxon>
    </lineage>
</organism>
<evidence type="ECO:0000256" key="3">
    <source>
        <dbReference type="ARBA" id="ARBA00022683"/>
    </source>
</evidence>
<dbReference type="CDD" id="cd00367">
    <property type="entry name" value="PTS-HPr_like"/>
    <property type="match status" value="1"/>
</dbReference>
<keyword evidence="3" id="KW-0598">Phosphotransferase system</keyword>
<dbReference type="InterPro" id="IPR000032">
    <property type="entry name" value="HPr-like"/>
</dbReference>
<dbReference type="PANTHER" id="PTHR33705:SF2">
    <property type="entry name" value="PHOSPHOCARRIER PROTEIN NPR"/>
    <property type="match status" value="1"/>
</dbReference>
<dbReference type="PROSITE" id="PS51350">
    <property type="entry name" value="PTS_HPR_DOM"/>
    <property type="match status" value="1"/>
</dbReference>
<evidence type="ECO:0000259" key="4">
    <source>
        <dbReference type="PROSITE" id="PS51350"/>
    </source>
</evidence>
<evidence type="ECO:0000313" key="6">
    <source>
        <dbReference type="Proteomes" id="UP001451571"/>
    </source>
</evidence>
<dbReference type="InterPro" id="IPR050399">
    <property type="entry name" value="HPr"/>
</dbReference>
<proteinExistence type="predicted"/>
<dbReference type="Gene3D" id="3.30.1340.10">
    <property type="entry name" value="HPr-like"/>
    <property type="match status" value="1"/>
</dbReference>
<dbReference type="SUPFAM" id="SSF55594">
    <property type="entry name" value="HPr-like"/>
    <property type="match status" value="1"/>
</dbReference>
<dbReference type="RefSeq" id="WP_342756380.1">
    <property type="nucleotide sequence ID" value="NZ_CP146256.1"/>
</dbReference>
<sequence length="88" mass="9608">MWNMKSFQYKIKDYPGMIEGPAGQLVRKALKYASAISVSVNDRFGNAKRILSVMALGLAAGDEVLVEAEGPDEAKAVVDLAEFFKNNL</sequence>
<dbReference type="Proteomes" id="UP001451571">
    <property type="component" value="Chromosome"/>
</dbReference>
<dbReference type="Pfam" id="PF00381">
    <property type="entry name" value="PTS-HPr"/>
    <property type="match status" value="1"/>
</dbReference>
<keyword evidence="2" id="KW-0963">Cytoplasm</keyword>
<evidence type="ECO:0000256" key="2">
    <source>
        <dbReference type="ARBA" id="ARBA00022490"/>
    </source>
</evidence>
<dbReference type="EMBL" id="CP146256">
    <property type="protein sequence ID" value="XAH72766.1"/>
    <property type="molecule type" value="Genomic_DNA"/>
</dbReference>
<comment type="subcellular location">
    <subcellularLocation>
        <location evidence="1">Cytoplasm</location>
    </subcellularLocation>
</comment>